<evidence type="ECO:0000313" key="3">
    <source>
        <dbReference type="EMBL" id="CAH9120329.1"/>
    </source>
</evidence>
<gene>
    <name evidence="3" type="ORF">CEURO_LOCUS22673</name>
</gene>
<dbReference type="Proteomes" id="UP001152484">
    <property type="component" value="Unassembled WGS sequence"/>
</dbReference>
<comment type="caution">
    <text evidence="3">The sequence shown here is derived from an EMBL/GenBank/DDBJ whole genome shotgun (WGS) entry which is preliminary data.</text>
</comment>
<dbReference type="Pfam" id="PF07250">
    <property type="entry name" value="Glyoxal_oxid_N"/>
    <property type="match status" value="1"/>
</dbReference>
<dbReference type="OrthoDB" id="2019572at2759"/>
<dbReference type="SUPFAM" id="SSF50965">
    <property type="entry name" value="Galactose oxidase, central domain"/>
    <property type="match status" value="1"/>
</dbReference>
<keyword evidence="1" id="KW-0732">Signal</keyword>
<evidence type="ECO:0000313" key="4">
    <source>
        <dbReference type="Proteomes" id="UP001152484"/>
    </source>
</evidence>
<feature type="non-terminal residue" evidence="3">
    <location>
        <position position="276"/>
    </location>
</feature>
<dbReference type="PANTHER" id="PTHR32208">
    <property type="entry name" value="SECRETED PROTEIN-RELATED"/>
    <property type="match status" value="1"/>
</dbReference>
<organism evidence="3 4">
    <name type="scientific">Cuscuta europaea</name>
    <name type="common">European dodder</name>
    <dbReference type="NCBI Taxonomy" id="41803"/>
    <lineage>
        <taxon>Eukaryota</taxon>
        <taxon>Viridiplantae</taxon>
        <taxon>Streptophyta</taxon>
        <taxon>Embryophyta</taxon>
        <taxon>Tracheophyta</taxon>
        <taxon>Spermatophyta</taxon>
        <taxon>Magnoliopsida</taxon>
        <taxon>eudicotyledons</taxon>
        <taxon>Gunneridae</taxon>
        <taxon>Pentapetalae</taxon>
        <taxon>asterids</taxon>
        <taxon>lamiids</taxon>
        <taxon>Solanales</taxon>
        <taxon>Convolvulaceae</taxon>
        <taxon>Cuscuteae</taxon>
        <taxon>Cuscuta</taxon>
        <taxon>Cuscuta subgen. Cuscuta</taxon>
    </lineage>
</organism>
<feature type="domain" description="Glyoxal oxidase N-terminal" evidence="2">
    <location>
        <begin position="44"/>
        <end position="259"/>
    </location>
</feature>
<proteinExistence type="predicted"/>
<evidence type="ECO:0000256" key="1">
    <source>
        <dbReference type="SAM" id="SignalP"/>
    </source>
</evidence>
<accession>A0A9P1A1N3</accession>
<dbReference type="PANTHER" id="PTHR32208:SF62">
    <property type="entry name" value="OXIDASE, PUTATIVE, EXPRESSED-RELATED"/>
    <property type="match status" value="1"/>
</dbReference>
<dbReference type="InterPro" id="IPR011043">
    <property type="entry name" value="Gal_Oxase/kelch_b-propeller"/>
</dbReference>
<dbReference type="InterPro" id="IPR009880">
    <property type="entry name" value="Glyoxal_oxidase_N"/>
</dbReference>
<dbReference type="AlphaFoldDB" id="A0A9P1A1N3"/>
<protein>
    <recommendedName>
        <fullName evidence="2">Glyoxal oxidase N-terminal domain-containing protein</fullName>
    </recommendedName>
</protein>
<keyword evidence="4" id="KW-1185">Reference proteome</keyword>
<reference evidence="3" key="1">
    <citation type="submission" date="2022-07" db="EMBL/GenBank/DDBJ databases">
        <authorList>
            <person name="Macas J."/>
            <person name="Novak P."/>
            <person name="Neumann P."/>
        </authorList>
    </citation>
    <scope>NUCLEOTIDE SEQUENCE</scope>
</reference>
<dbReference type="EMBL" id="CAMAPE010000098">
    <property type="protein sequence ID" value="CAH9120329.1"/>
    <property type="molecule type" value="Genomic_DNA"/>
</dbReference>
<evidence type="ECO:0000259" key="2">
    <source>
        <dbReference type="Pfam" id="PF07250"/>
    </source>
</evidence>
<sequence length="276" mass="30449">MGRKWGVIMVQAAVMICAVTAPAADGAAGGKWDLLVGNVGIAAMHMQLLNNDRVVILDRTDFGLSNISLPPGQCREDANDLATKVDCTAHSVEYDVAGNTVRPLMVQTDVWCSSGGVMPDGTLVQTGGWNDGDHVVRVLAPCADNKCDWVELPGALLQWRWYATNHILPDGRQIIIGGREQFNYEFHPKRAGGGELLYDLPFLADTNDPGAENNLYPFVFLNVDGHLFIFANNKAILYDYVKHAVVRSYPAMPDAQPRYMHAYMLTHVIVFLLKYD</sequence>
<dbReference type="InterPro" id="IPR037293">
    <property type="entry name" value="Gal_Oxidase_central_sf"/>
</dbReference>
<name>A0A9P1A1N3_CUSEU</name>
<feature type="signal peptide" evidence="1">
    <location>
        <begin position="1"/>
        <end position="23"/>
    </location>
</feature>
<dbReference type="Gene3D" id="2.130.10.80">
    <property type="entry name" value="Galactose oxidase/kelch, beta-propeller"/>
    <property type="match status" value="1"/>
</dbReference>
<feature type="chain" id="PRO_5040273344" description="Glyoxal oxidase N-terminal domain-containing protein" evidence="1">
    <location>
        <begin position="24"/>
        <end position="276"/>
    </location>
</feature>